<dbReference type="SUPFAM" id="SSF48452">
    <property type="entry name" value="TPR-like"/>
    <property type="match status" value="2"/>
</dbReference>
<dbReference type="Pfam" id="PF14559">
    <property type="entry name" value="TPR_19"/>
    <property type="match status" value="1"/>
</dbReference>
<dbReference type="PANTHER" id="PTHR12558:SF13">
    <property type="entry name" value="CELL DIVISION CYCLE PROTEIN 27 HOMOLOG"/>
    <property type="match status" value="1"/>
</dbReference>
<dbReference type="Gene3D" id="1.25.40.10">
    <property type="entry name" value="Tetratricopeptide repeat domain"/>
    <property type="match status" value="3"/>
</dbReference>
<name>A0A382MUN0_9ZZZZ</name>
<dbReference type="SMART" id="SM00028">
    <property type="entry name" value="TPR"/>
    <property type="match status" value="9"/>
</dbReference>
<organism evidence="1">
    <name type="scientific">marine metagenome</name>
    <dbReference type="NCBI Taxonomy" id="408172"/>
    <lineage>
        <taxon>unclassified sequences</taxon>
        <taxon>metagenomes</taxon>
        <taxon>ecological metagenomes</taxon>
    </lineage>
</organism>
<sequence length="378" mass="42505">DELIPQIQADPKQAIVMLSEAIKPESSAALDFTLANLYVQATNYSRAVVHYRLAIKKFPDFQRAHMNLGVVLIQLNRHAEAQKELVRTLELGGEDGNIYGLIGYCHLIGEKYLSAEAAYRKATLFSPDKIDWKLGIAQCQLQQQKYGECVTLFGELIQKDPDNADYWLHQANAYLGLAESQKAATNYEVVRRMGKADAKVLNQLGDIYINESTYDLAFAAYRDAAIADKGREIAPPIRAADVLISVGEFDNGNTLLTQIRSIHKNQFKEADRLKILQLEARVQLAKGEEAKAIKTLQLIVDKDPLDGESLLLLADYYGRNDNVEKAELFFQRAEQLDGFEVRAKITHAQFLVHRSQYAKALPLLKSAQAKRPRDSVQR</sequence>
<dbReference type="EMBL" id="UINC01095605">
    <property type="protein sequence ID" value="SVC51825.1"/>
    <property type="molecule type" value="Genomic_DNA"/>
</dbReference>
<dbReference type="AlphaFoldDB" id="A0A382MUN0"/>
<dbReference type="Pfam" id="PF13432">
    <property type="entry name" value="TPR_16"/>
    <property type="match status" value="3"/>
</dbReference>
<feature type="non-terminal residue" evidence="1">
    <location>
        <position position="378"/>
    </location>
</feature>
<gene>
    <name evidence="1" type="ORF">METZ01_LOCUS304679</name>
</gene>
<protein>
    <submittedName>
        <fullName evidence="1">Uncharacterized protein</fullName>
    </submittedName>
</protein>
<dbReference type="InterPro" id="IPR019734">
    <property type="entry name" value="TPR_rpt"/>
</dbReference>
<dbReference type="PANTHER" id="PTHR12558">
    <property type="entry name" value="CELL DIVISION CYCLE 16,23,27"/>
    <property type="match status" value="1"/>
</dbReference>
<dbReference type="InterPro" id="IPR011990">
    <property type="entry name" value="TPR-like_helical_dom_sf"/>
</dbReference>
<evidence type="ECO:0000313" key="1">
    <source>
        <dbReference type="EMBL" id="SVC51825.1"/>
    </source>
</evidence>
<accession>A0A382MUN0</accession>
<proteinExistence type="predicted"/>
<reference evidence="1" key="1">
    <citation type="submission" date="2018-05" db="EMBL/GenBank/DDBJ databases">
        <authorList>
            <person name="Lanie J.A."/>
            <person name="Ng W.-L."/>
            <person name="Kazmierczak K.M."/>
            <person name="Andrzejewski T.M."/>
            <person name="Davidsen T.M."/>
            <person name="Wayne K.J."/>
            <person name="Tettelin H."/>
            <person name="Glass J.I."/>
            <person name="Rusch D."/>
            <person name="Podicherti R."/>
            <person name="Tsui H.-C.T."/>
            <person name="Winkler M.E."/>
        </authorList>
    </citation>
    <scope>NUCLEOTIDE SEQUENCE</scope>
</reference>
<feature type="non-terminal residue" evidence="1">
    <location>
        <position position="1"/>
    </location>
</feature>